<dbReference type="EC" id="2.1.1.199" evidence="6"/>
<proteinExistence type="inferred from homology"/>
<comment type="function">
    <text evidence="6">Specifically methylates the N4 position of cytidine in position 1402 (C1402) of 16S rRNA.</text>
</comment>
<keyword evidence="8" id="KW-1185">Reference proteome</keyword>
<dbReference type="Proteomes" id="UP000243589">
    <property type="component" value="Unassembled WGS sequence"/>
</dbReference>
<protein>
    <recommendedName>
        <fullName evidence="6">Ribosomal RNA small subunit methyltransferase H</fullName>
        <ecNumber evidence="6">2.1.1.199</ecNumber>
    </recommendedName>
    <alternativeName>
        <fullName evidence="6">16S rRNA m(4)C1402 methyltransferase</fullName>
    </alternativeName>
    <alternativeName>
        <fullName evidence="6">rRNA (cytosine-N(4)-)-methyltransferase RsmH</fullName>
    </alternativeName>
</protein>
<keyword evidence="4 6" id="KW-0808">Transferase</keyword>
<dbReference type="RefSeq" id="WP_062020819.1">
    <property type="nucleotide sequence ID" value="NZ_LQQC01000010.1"/>
</dbReference>
<dbReference type="PATRIC" id="fig|479117.4.peg.963"/>
<dbReference type="HAMAP" id="MF_01007">
    <property type="entry name" value="16SrRNA_methyltr_H"/>
    <property type="match status" value="1"/>
</dbReference>
<name>A0A150H750_9MICO</name>
<evidence type="ECO:0000313" key="8">
    <source>
        <dbReference type="Proteomes" id="UP000243589"/>
    </source>
</evidence>
<feature type="binding site" evidence="6">
    <location>
        <position position="61"/>
    </location>
    <ligand>
        <name>S-adenosyl-L-methionine</name>
        <dbReference type="ChEBI" id="CHEBI:59789"/>
    </ligand>
</feature>
<dbReference type="EMBL" id="LQQC01000010">
    <property type="protein sequence ID" value="KXZ57932.1"/>
    <property type="molecule type" value="Genomic_DNA"/>
</dbReference>
<dbReference type="InterPro" id="IPR023397">
    <property type="entry name" value="SAM-dep_MeTrfase_MraW_recog"/>
</dbReference>
<evidence type="ECO:0000256" key="3">
    <source>
        <dbReference type="ARBA" id="ARBA00022603"/>
    </source>
</evidence>
<dbReference type="PANTHER" id="PTHR11265:SF0">
    <property type="entry name" value="12S RRNA N4-METHYLCYTIDINE METHYLTRANSFERASE"/>
    <property type="match status" value="1"/>
</dbReference>
<keyword evidence="2 6" id="KW-0698">rRNA processing</keyword>
<dbReference type="Gene3D" id="3.40.50.150">
    <property type="entry name" value="Vaccinia Virus protein VP39"/>
    <property type="match status" value="1"/>
</dbReference>
<feature type="binding site" evidence="6">
    <location>
        <position position="115"/>
    </location>
    <ligand>
        <name>S-adenosyl-L-methionine</name>
        <dbReference type="ChEBI" id="CHEBI:59789"/>
    </ligand>
</feature>
<accession>A0A150H750</accession>
<keyword evidence="5 6" id="KW-0949">S-adenosyl-L-methionine</keyword>
<evidence type="ECO:0000256" key="4">
    <source>
        <dbReference type="ARBA" id="ARBA00022679"/>
    </source>
</evidence>
<dbReference type="PIRSF" id="PIRSF004486">
    <property type="entry name" value="MraW"/>
    <property type="match status" value="1"/>
</dbReference>
<dbReference type="SUPFAM" id="SSF81799">
    <property type="entry name" value="Putative methyltransferase TM0872, insert domain"/>
    <property type="match status" value="1"/>
</dbReference>
<feature type="binding site" evidence="6">
    <location>
        <position position="108"/>
    </location>
    <ligand>
        <name>S-adenosyl-L-methionine</name>
        <dbReference type="ChEBI" id="CHEBI:59789"/>
    </ligand>
</feature>
<evidence type="ECO:0000313" key="7">
    <source>
        <dbReference type="EMBL" id="KXZ57932.1"/>
    </source>
</evidence>
<dbReference type="PANTHER" id="PTHR11265">
    <property type="entry name" value="S-ADENOSYL-METHYLTRANSFERASE MRAW"/>
    <property type="match status" value="1"/>
</dbReference>
<dbReference type="GO" id="GO:0071424">
    <property type="term" value="F:rRNA (cytosine-N4-)-methyltransferase activity"/>
    <property type="evidence" value="ECO:0007669"/>
    <property type="project" value="UniProtKB-UniRule"/>
</dbReference>
<evidence type="ECO:0000256" key="5">
    <source>
        <dbReference type="ARBA" id="ARBA00022691"/>
    </source>
</evidence>
<comment type="similarity">
    <text evidence="1 6">Belongs to the methyltransferase superfamily. RsmH family.</text>
</comment>
<dbReference type="Pfam" id="PF01795">
    <property type="entry name" value="Methyltransf_5"/>
    <property type="match status" value="1"/>
</dbReference>
<dbReference type="Gene3D" id="1.10.150.170">
    <property type="entry name" value="Putative methyltransferase TM0872, insert domain"/>
    <property type="match status" value="1"/>
</dbReference>
<feature type="binding site" evidence="6">
    <location>
        <begin position="42"/>
        <end position="44"/>
    </location>
    <ligand>
        <name>S-adenosyl-L-methionine</name>
        <dbReference type="ChEBI" id="CHEBI:59789"/>
    </ligand>
</feature>
<evidence type="ECO:0000256" key="2">
    <source>
        <dbReference type="ARBA" id="ARBA00022552"/>
    </source>
</evidence>
<dbReference type="GO" id="GO:0005737">
    <property type="term" value="C:cytoplasm"/>
    <property type="evidence" value="ECO:0007669"/>
    <property type="project" value="UniProtKB-SubCell"/>
</dbReference>
<dbReference type="InterPro" id="IPR029063">
    <property type="entry name" value="SAM-dependent_MTases_sf"/>
</dbReference>
<sequence length="323" mass="35540">MSDYPHVPVLLDRCVQLLTVGIDAARAAGETPVVADMTLGMGGHSEGILESSDDVRVLGIDRDPEAIAIASKRLERFGKRFTAVHACDDELGAILEQRSERLAGVLFDLGVSSLQLDDDDRGFSYSRATALDMRMNAEDTLTAADVLNTYSQAELARVISDYGEERWAAKIASVIVEDRQERPWETTDQLAEMLQRVIPEPKGQRKRSHPAKRTFQALRIEVNAELDILRSALPQALDGLHVGGTAVVESYQSLEDTIVKKIFRAGTVSSAPPELPVVPEHLQPWLKDLTRGAEKADAEEISINPRAASVRLRAVQKTKEKPQ</sequence>
<keyword evidence="6" id="KW-0963">Cytoplasm</keyword>
<gene>
    <name evidence="6 7" type="primary">rsmH</name>
    <name evidence="7" type="ORF">Bravens_00964</name>
</gene>
<dbReference type="AlphaFoldDB" id="A0A150H750"/>
<evidence type="ECO:0000256" key="6">
    <source>
        <dbReference type="HAMAP-Rule" id="MF_01007"/>
    </source>
</evidence>
<dbReference type="NCBIfam" id="TIGR00006">
    <property type="entry name" value="16S rRNA (cytosine(1402)-N(4))-methyltransferase RsmH"/>
    <property type="match status" value="1"/>
</dbReference>
<dbReference type="InterPro" id="IPR002903">
    <property type="entry name" value="RsmH"/>
</dbReference>
<comment type="caution">
    <text evidence="6">Lacks conserved residue(s) required for the propagation of feature annotation.</text>
</comment>
<comment type="catalytic activity">
    <reaction evidence="6">
        <text>cytidine(1402) in 16S rRNA + S-adenosyl-L-methionine = N(4)-methylcytidine(1402) in 16S rRNA + S-adenosyl-L-homocysteine + H(+)</text>
        <dbReference type="Rhea" id="RHEA:42928"/>
        <dbReference type="Rhea" id="RHEA-COMP:10286"/>
        <dbReference type="Rhea" id="RHEA-COMP:10287"/>
        <dbReference type="ChEBI" id="CHEBI:15378"/>
        <dbReference type="ChEBI" id="CHEBI:57856"/>
        <dbReference type="ChEBI" id="CHEBI:59789"/>
        <dbReference type="ChEBI" id="CHEBI:74506"/>
        <dbReference type="ChEBI" id="CHEBI:82748"/>
        <dbReference type="EC" id="2.1.1.199"/>
    </reaction>
</comment>
<dbReference type="SUPFAM" id="SSF53335">
    <property type="entry name" value="S-adenosyl-L-methionine-dependent methyltransferases"/>
    <property type="match status" value="1"/>
</dbReference>
<reference evidence="7 8" key="1">
    <citation type="submission" date="2016-01" db="EMBL/GenBank/DDBJ databases">
        <title>Use of Whole Genome Sequencing to ascertain that Brevibacterium massiliense (Roux, Raoult 2009) is a later heterotypic synonym of Brevibacterium ravenspurgense (Mages 2008).</title>
        <authorList>
            <person name="Bernier A.-M."/>
            <person name="Burdz T."/>
            <person name="Huynh C."/>
            <person name="Pachecho A.L."/>
            <person name="Wiebe D."/>
            <person name="Bonner C."/>
            <person name="Bernard K."/>
        </authorList>
    </citation>
    <scope>NUCLEOTIDE SEQUENCE [LARGE SCALE GENOMIC DNA]</scope>
    <source>
        <strain evidence="7 8">CCUG56047</strain>
    </source>
</reference>
<comment type="subcellular location">
    <subcellularLocation>
        <location evidence="6">Cytoplasm</location>
    </subcellularLocation>
</comment>
<evidence type="ECO:0000256" key="1">
    <source>
        <dbReference type="ARBA" id="ARBA00010396"/>
    </source>
</evidence>
<dbReference type="GO" id="GO:0070475">
    <property type="term" value="P:rRNA base methylation"/>
    <property type="evidence" value="ECO:0007669"/>
    <property type="project" value="UniProtKB-UniRule"/>
</dbReference>
<keyword evidence="3 6" id="KW-0489">Methyltransferase</keyword>
<comment type="caution">
    <text evidence="7">The sequence shown here is derived from an EMBL/GenBank/DDBJ whole genome shotgun (WGS) entry which is preliminary data.</text>
</comment>
<organism evidence="7 8">
    <name type="scientific">Brevibacterium ravenspurgense</name>
    <dbReference type="NCBI Taxonomy" id="479117"/>
    <lineage>
        <taxon>Bacteria</taxon>
        <taxon>Bacillati</taxon>
        <taxon>Actinomycetota</taxon>
        <taxon>Actinomycetes</taxon>
        <taxon>Micrococcales</taxon>
        <taxon>Brevibacteriaceae</taxon>
        <taxon>Brevibacterium</taxon>
    </lineage>
</organism>